<accession>V5DF55</accession>
<keyword evidence="3" id="KW-1185">Reference proteome</keyword>
<organism evidence="2 3">
    <name type="scientific">Methyloglobulus morosus KoM1</name>
    <dbReference type="NCBI Taxonomy" id="1116472"/>
    <lineage>
        <taxon>Bacteria</taxon>
        <taxon>Pseudomonadati</taxon>
        <taxon>Pseudomonadota</taxon>
        <taxon>Gammaproteobacteria</taxon>
        <taxon>Methylococcales</taxon>
        <taxon>Methylococcaceae</taxon>
        <taxon>Methyloglobulus</taxon>
    </lineage>
</organism>
<keyword evidence="1" id="KW-0812">Transmembrane</keyword>
<protein>
    <submittedName>
        <fullName evidence="2">Uncharacterized protein</fullName>
    </submittedName>
</protein>
<dbReference type="AlphaFoldDB" id="V5DF55"/>
<dbReference type="EMBL" id="AYLO01000179">
    <property type="protein sequence ID" value="ESS66026.1"/>
    <property type="molecule type" value="Genomic_DNA"/>
</dbReference>
<proteinExistence type="predicted"/>
<evidence type="ECO:0000313" key="2">
    <source>
        <dbReference type="EMBL" id="ESS66026.1"/>
    </source>
</evidence>
<sequence>MLENFKNLDDQEILRNLSEQIFEVSRILNTKTEDLHNSMNYLYLSILSLLAFVLSSRLL</sequence>
<reference evidence="2 3" key="1">
    <citation type="journal article" date="2013" name="Genome Announc.">
        <title>Draft Genome Sequence of the Methanotrophic Gammaproteobacterium Methyloglobulus morosus DSM 22980 Strain KoM1.</title>
        <authorList>
            <person name="Poehlein A."/>
            <person name="Deutzmann J.S."/>
            <person name="Daniel R."/>
            <person name="Simeonova D.D."/>
        </authorList>
    </citation>
    <scope>NUCLEOTIDE SEQUENCE [LARGE SCALE GENOMIC DNA]</scope>
    <source>
        <strain evidence="2 3">KoM1</strain>
    </source>
</reference>
<evidence type="ECO:0000313" key="3">
    <source>
        <dbReference type="Proteomes" id="UP000017842"/>
    </source>
</evidence>
<dbReference type="Proteomes" id="UP000017842">
    <property type="component" value="Unassembled WGS sequence"/>
</dbReference>
<comment type="caution">
    <text evidence="2">The sequence shown here is derived from an EMBL/GenBank/DDBJ whole genome shotgun (WGS) entry which is preliminary data.</text>
</comment>
<feature type="transmembrane region" description="Helical" evidence="1">
    <location>
        <begin position="41"/>
        <end position="58"/>
    </location>
</feature>
<name>V5DF55_9GAMM</name>
<keyword evidence="1" id="KW-0472">Membrane</keyword>
<keyword evidence="1" id="KW-1133">Transmembrane helix</keyword>
<evidence type="ECO:0000256" key="1">
    <source>
        <dbReference type="SAM" id="Phobius"/>
    </source>
</evidence>
<gene>
    <name evidence="2" type="ORF">MGMO_216c00010</name>
</gene>